<dbReference type="PROSITE" id="PS51257">
    <property type="entry name" value="PROKAR_LIPOPROTEIN"/>
    <property type="match status" value="1"/>
</dbReference>
<proteinExistence type="predicted"/>
<sequence>MRKGLAAGALFASFVLAGCSSSGGATDPGTTAPAEPPAPESTSARTAPAKSLDVPDACSVVTAEQANALGADQAPRPNDLHGTAGCNYQAGEAGTNGGWSAFVAADKSQTLQDFSAGMTDVQNVEVAGYPAGQIGTNPTNCILVLDVSDEGSLLIETLSRTGTPNPCDISKQVAEAAVQNLPSA</sequence>
<gene>
    <name evidence="3" type="ORF">EIL87_07930</name>
</gene>
<reference evidence="3 4" key="1">
    <citation type="submission" date="2018-11" db="EMBL/GenBank/DDBJ databases">
        <title>Saccharopolyspora rhizosphaerae sp. nov., an actinomycete isolated from rhizosphere soil in Thailand.</title>
        <authorList>
            <person name="Intra B."/>
            <person name="Euanorasetr J."/>
            <person name="Take A."/>
            <person name="Inahashi Y."/>
            <person name="Mori M."/>
            <person name="Panbangred W."/>
            <person name="Matsumoto A."/>
        </authorList>
    </citation>
    <scope>NUCLEOTIDE SEQUENCE [LARGE SCALE GENOMIC DNA]</scope>
    <source>
        <strain evidence="3 4">H219</strain>
    </source>
</reference>
<protein>
    <submittedName>
        <fullName evidence="3">DUF3558 domain-containing protein</fullName>
    </submittedName>
</protein>
<evidence type="ECO:0000256" key="2">
    <source>
        <dbReference type="SAM" id="SignalP"/>
    </source>
</evidence>
<evidence type="ECO:0000313" key="3">
    <source>
        <dbReference type="EMBL" id="RRO18166.1"/>
    </source>
</evidence>
<dbReference type="AlphaFoldDB" id="A0A426JYJ5"/>
<evidence type="ECO:0000256" key="1">
    <source>
        <dbReference type="SAM" id="MobiDB-lite"/>
    </source>
</evidence>
<accession>A0A426JYJ5</accession>
<dbReference type="InterPro" id="IPR024520">
    <property type="entry name" value="DUF3558"/>
</dbReference>
<organism evidence="3 4">
    <name type="scientific">Saccharopolyspora rhizosphaerae</name>
    <dbReference type="NCBI Taxonomy" id="2492662"/>
    <lineage>
        <taxon>Bacteria</taxon>
        <taxon>Bacillati</taxon>
        <taxon>Actinomycetota</taxon>
        <taxon>Actinomycetes</taxon>
        <taxon>Pseudonocardiales</taxon>
        <taxon>Pseudonocardiaceae</taxon>
        <taxon>Saccharopolyspora</taxon>
    </lineage>
</organism>
<dbReference type="EMBL" id="RSAA01000007">
    <property type="protein sequence ID" value="RRO18166.1"/>
    <property type="molecule type" value="Genomic_DNA"/>
</dbReference>
<feature type="compositionally biased region" description="Low complexity" evidence="1">
    <location>
        <begin position="22"/>
        <end position="33"/>
    </location>
</feature>
<keyword evidence="2" id="KW-0732">Signal</keyword>
<evidence type="ECO:0000313" key="4">
    <source>
        <dbReference type="Proteomes" id="UP000274515"/>
    </source>
</evidence>
<feature type="region of interest" description="Disordered" evidence="1">
    <location>
        <begin position="22"/>
        <end position="51"/>
    </location>
</feature>
<comment type="caution">
    <text evidence="3">The sequence shown here is derived from an EMBL/GenBank/DDBJ whole genome shotgun (WGS) entry which is preliminary data.</text>
</comment>
<dbReference type="Pfam" id="PF12079">
    <property type="entry name" value="DUF3558"/>
    <property type="match status" value="1"/>
</dbReference>
<feature type="signal peptide" evidence="2">
    <location>
        <begin position="1"/>
        <end position="17"/>
    </location>
</feature>
<feature type="chain" id="PRO_5039471989" evidence="2">
    <location>
        <begin position="18"/>
        <end position="184"/>
    </location>
</feature>
<dbReference type="OrthoDB" id="5187935at2"/>
<keyword evidence="4" id="KW-1185">Reference proteome</keyword>
<dbReference type="Proteomes" id="UP000274515">
    <property type="component" value="Unassembled WGS sequence"/>
</dbReference>
<name>A0A426JYJ5_9PSEU</name>